<comment type="caution">
    <text evidence="1">The sequence shown here is derived from an EMBL/GenBank/DDBJ whole genome shotgun (WGS) entry which is preliminary data.</text>
</comment>
<dbReference type="EMBL" id="JBJURJ010000005">
    <property type="protein sequence ID" value="MFM9328478.1"/>
    <property type="molecule type" value="Genomic_DNA"/>
</dbReference>
<evidence type="ECO:0000313" key="2">
    <source>
        <dbReference type="Proteomes" id="UP001631969"/>
    </source>
</evidence>
<sequence length="707" mass="78544">MPKRSKSVALALGIIMFMMPAGPWTQTALAEASPSVVVDGSISTWGKETIMRDGIYYLPMRSFFEQQDYRVSWNSSAGRIIVEKQGLHRLELTAGDPYIVLDGQSFRIDPPPVLIDGSVYIAMEGYSIPELMGYGIETNRYRGKLYLSTSLWDQIRTALNTGSYRLEGVYGGVSGANRDAKLYLGDELVYEGQWSGGGMNGAGILYRNGKVIYKGGLSNNLPDGPGTFYDIGNERYEGLFKHGRPNGKGKLYTGDTLFYEGDWKEGRMSGNGKLYGAEGKALFEGTFDGGLRYGYGVLFDKDGKKVYEGNWVKDQRYGYGKSFSQDGKVLYAGNWLEDHENGKGQLRRFGKIKLYQLDGVTAISEEEVEVAYVSDVEYRNGILFKQTESDLVYRGEFNEAGELHGEGEAGRIVGTVSSSAGVLNKWEPLYKGQFKNGQMTGTGALYTGNGTKEYDGQLSGGVRDGNGLSFMANGQMQYYGPWVNGIRSGKGWVYGYGTPDSSVANTSFTLTEAEFSQGSQISSGNVYQVYTDVKNGVGKSKGTQYWLYDADKKEDLTVFSSYGNKGRLVYEGDMQNGLRHGYGEEKLTNGTYKGNFAYNKWHGSGVLETVNDYVHVKYEGIFENGRKTGSGKLYVNKILVYEGQFLNDDRSGYGISYYDNGKKEYEGSFAYNNRHGIGTLYDYLGNVIYKGEFRDGLTLTQYKERYQ</sequence>
<proteinExistence type="predicted"/>
<evidence type="ECO:0000313" key="1">
    <source>
        <dbReference type="EMBL" id="MFM9328478.1"/>
    </source>
</evidence>
<name>A0ACC7NUZ1_9BACL</name>
<organism evidence="1 2">
    <name type="scientific">Paenibacillus mesotrionivorans</name>
    <dbReference type="NCBI Taxonomy" id="3160968"/>
    <lineage>
        <taxon>Bacteria</taxon>
        <taxon>Bacillati</taxon>
        <taxon>Bacillota</taxon>
        <taxon>Bacilli</taxon>
        <taxon>Bacillales</taxon>
        <taxon>Paenibacillaceae</taxon>
        <taxon>Paenibacillus</taxon>
    </lineage>
</organism>
<gene>
    <name evidence="1" type="ORF">ACI1P1_09280</name>
</gene>
<keyword evidence="2" id="KW-1185">Reference proteome</keyword>
<dbReference type="Proteomes" id="UP001631969">
    <property type="component" value="Unassembled WGS sequence"/>
</dbReference>
<reference evidence="1" key="1">
    <citation type="submission" date="2024-12" db="EMBL/GenBank/DDBJ databases">
        <authorList>
            <person name="Wu N."/>
        </authorList>
    </citation>
    <scope>NUCLEOTIDE SEQUENCE</scope>
    <source>
        <strain evidence="1">P15</strain>
    </source>
</reference>
<protein>
    <submittedName>
        <fullName evidence="1">Stalk domain-containing protein</fullName>
    </submittedName>
</protein>
<accession>A0ACC7NUZ1</accession>